<keyword evidence="7" id="KW-0276">Fatty acid metabolism</keyword>
<evidence type="ECO:0000256" key="1">
    <source>
        <dbReference type="ARBA" id="ARBA00004496"/>
    </source>
</evidence>
<dbReference type="InterPro" id="IPR001246">
    <property type="entry name" value="LipOase_plant"/>
</dbReference>
<dbReference type="InterPro" id="IPR020834">
    <property type="entry name" value="LipOase_CS"/>
</dbReference>
<name>A0A8B8JZU2_ABRPR</name>
<reference evidence="18" key="2">
    <citation type="submission" date="2025-08" db="UniProtKB">
        <authorList>
            <consortium name="RefSeq"/>
        </authorList>
    </citation>
    <scope>IDENTIFICATION</scope>
    <source>
        <tissue evidence="18">Young leaves</tissue>
    </source>
</reference>
<evidence type="ECO:0000256" key="13">
    <source>
        <dbReference type="RuleBase" id="RU003975"/>
    </source>
</evidence>
<dbReference type="Proteomes" id="UP000694853">
    <property type="component" value="Unplaced"/>
</dbReference>
<evidence type="ECO:0000313" key="17">
    <source>
        <dbReference type="Proteomes" id="UP000694853"/>
    </source>
</evidence>
<evidence type="ECO:0000256" key="7">
    <source>
        <dbReference type="ARBA" id="ARBA00022832"/>
    </source>
</evidence>
<evidence type="ECO:0000313" key="18">
    <source>
        <dbReference type="RefSeq" id="XP_027337037.1"/>
    </source>
</evidence>
<dbReference type="OrthoDB" id="407298at2759"/>
<comment type="pathway">
    <text evidence="13">Lipid metabolism; oxylipin biosynthesis.</text>
</comment>
<accession>A0A8B8JZU2</accession>
<evidence type="ECO:0000259" key="15">
    <source>
        <dbReference type="PROSITE" id="PS50095"/>
    </source>
</evidence>
<reference evidence="17" key="1">
    <citation type="journal article" date="2019" name="Toxins">
        <title>Detection of Abrin-Like and Prepropulchellin-Like Toxin Genes and Transcripts Using Whole Genome Sequencing and Full-Length Transcript Sequencing of Abrus precatorius.</title>
        <authorList>
            <person name="Hovde B.T."/>
            <person name="Daligault H.E."/>
            <person name="Hanschen E.R."/>
            <person name="Kunde Y.A."/>
            <person name="Johnson M.B."/>
            <person name="Starkenburg S.R."/>
            <person name="Johnson S.L."/>
        </authorList>
    </citation>
    <scope>NUCLEOTIDE SEQUENCE [LARGE SCALE GENOMIC DNA]</scope>
</reference>
<evidence type="ECO:0000256" key="5">
    <source>
        <dbReference type="ARBA" id="ARBA00022723"/>
    </source>
</evidence>
<dbReference type="InterPro" id="IPR000907">
    <property type="entry name" value="LipOase"/>
</dbReference>
<comment type="caution">
    <text evidence="12">Lacks conserved residue(s) required for the propagation of feature annotation.</text>
</comment>
<keyword evidence="5" id="KW-0479">Metal-binding</keyword>
<keyword evidence="17" id="KW-1185">Reference proteome</keyword>
<dbReference type="PROSITE" id="PS00081">
    <property type="entry name" value="LIPOXYGENASE_2"/>
    <property type="match status" value="1"/>
</dbReference>
<dbReference type="GO" id="GO:0046872">
    <property type="term" value="F:metal ion binding"/>
    <property type="evidence" value="ECO:0007669"/>
    <property type="project" value="UniProtKB-UniRule"/>
</dbReference>
<dbReference type="GO" id="GO:0016702">
    <property type="term" value="F:oxidoreductase activity, acting on single donors with incorporation of molecular oxygen, incorporation of two atoms of oxygen"/>
    <property type="evidence" value="ECO:0007669"/>
    <property type="project" value="InterPro"/>
</dbReference>
<dbReference type="SUPFAM" id="SSF49723">
    <property type="entry name" value="Lipase/lipooxygenase domain (PLAT/LH2 domain)"/>
    <property type="match status" value="1"/>
</dbReference>
<dbReference type="PRINTS" id="PR00087">
    <property type="entry name" value="LIPOXYGENASE"/>
</dbReference>
<comment type="similarity">
    <text evidence="2 13">Belongs to the lipoxygenase family.</text>
</comment>
<dbReference type="Gene3D" id="4.10.375.10">
    <property type="entry name" value="Lipoxygenase-1, Domain 2"/>
    <property type="match status" value="1"/>
</dbReference>
<keyword evidence="6 13" id="KW-0925">Oxylipin biosynthesis</keyword>
<dbReference type="UniPathway" id="UPA00382"/>
<dbReference type="AlphaFoldDB" id="A0A8B8JZU2"/>
<dbReference type="SUPFAM" id="SSF48484">
    <property type="entry name" value="Lipoxigenase"/>
    <property type="match status" value="1"/>
</dbReference>
<dbReference type="EC" id="1.13.11.-" evidence="13"/>
<proteinExistence type="inferred from homology"/>
<feature type="domain" description="PLAT" evidence="15">
    <location>
        <begin position="39"/>
        <end position="163"/>
    </location>
</feature>
<dbReference type="Gene3D" id="4.10.372.10">
    <property type="entry name" value="Lipoxygenase-1, Domain 3"/>
    <property type="match status" value="1"/>
</dbReference>
<evidence type="ECO:0000256" key="8">
    <source>
        <dbReference type="ARBA" id="ARBA00022964"/>
    </source>
</evidence>
<evidence type="ECO:0000256" key="12">
    <source>
        <dbReference type="PROSITE-ProRule" id="PRU00152"/>
    </source>
</evidence>
<dbReference type="RefSeq" id="XP_027337037.1">
    <property type="nucleotide sequence ID" value="XM_027481236.1"/>
</dbReference>
<dbReference type="InterPro" id="IPR036392">
    <property type="entry name" value="PLAT/LH2_dom_sf"/>
</dbReference>
<dbReference type="InterPro" id="IPR027433">
    <property type="entry name" value="Lipoxygenase_dom_3"/>
</dbReference>
<dbReference type="Gene3D" id="2.60.60.20">
    <property type="entry name" value="PLAT/LH2 domain"/>
    <property type="match status" value="1"/>
</dbReference>
<gene>
    <name evidence="18" type="primary">LOC113850668</name>
</gene>
<keyword evidence="4 13" id="KW-0444">Lipid biosynthesis</keyword>
<dbReference type="InterPro" id="IPR013819">
    <property type="entry name" value="LipOase_C"/>
</dbReference>
<dbReference type="PRINTS" id="PR00468">
    <property type="entry name" value="PLTLPOXGNASE"/>
</dbReference>
<dbReference type="GeneID" id="113850668"/>
<evidence type="ECO:0000259" key="16">
    <source>
        <dbReference type="PROSITE" id="PS51393"/>
    </source>
</evidence>
<evidence type="ECO:0000256" key="4">
    <source>
        <dbReference type="ARBA" id="ARBA00022516"/>
    </source>
</evidence>
<keyword evidence="3" id="KW-0963">Cytoplasm</keyword>
<dbReference type="Pfam" id="PF01477">
    <property type="entry name" value="PLAT"/>
    <property type="match status" value="1"/>
</dbReference>
<dbReference type="PROSITE" id="PS50095">
    <property type="entry name" value="PLAT"/>
    <property type="match status" value="1"/>
</dbReference>
<dbReference type="InterPro" id="IPR036226">
    <property type="entry name" value="LipOase_C_sf"/>
</dbReference>
<dbReference type="KEGG" id="aprc:113850668"/>
<comment type="function">
    <text evidence="13">Plant lipoxygenase may be involved in a number of diverse aspects of plant physiology including growth and development, pest resistance, and senescence or responses to wounding.</text>
</comment>
<dbReference type="GO" id="GO:0034440">
    <property type="term" value="P:lipid oxidation"/>
    <property type="evidence" value="ECO:0007669"/>
    <property type="project" value="InterPro"/>
</dbReference>
<keyword evidence="9" id="KW-0560">Oxidoreductase</keyword>
<organism evidence="17 18">
    <name type="scientific">Abrus precatorius</name>
    <name type="common">Indian licorice</name>
    <name type="synonym">Glycine abrus</name>
    <dbReference type="NCBI Taxonomy" id="3816"/>
    <lineage>
        <taxon>Eukaryota</taxon>
        <taxon>Viridiplantae</taxon>
        <taxon>Streptophyta</taxon>
        <taxon>Embryophyta</taxon>
        <taxon>Tracheophyta</taxon>
        <taxon>Spermatophyta</taxon>
        <taxon>Magnoliopsida</taxon>
        <taxon>eudicotyledons</taxon>
        <taxon>Gunneridae</taxon>
        <taxon>Pentapetalae</taxon>
        <taxon>rosids</taxon>
        <taxon>fabids</taxon>
        <taxon>Fabales</taxon>
        <taxon>Fabaceae</taxon>
        <taxon>Papilionoideae</taxon>
        <taxon>50 kb inversion clade</taxon>
        <taxon>NPAAA clade</taxon>
        <taxon>indigoferoid/millettioid clade</taxon>
        <taxon>Abreae</taxon>
        <taxon>Abrus</taxon>
    </lineage>
</organism>
<dbReference type="Pfam" id="PF00305">
    <property type="entry name" value="Lipoxygenase"/>
    <property type="match status" value="1"/>
</dbReference>
<dbReference type="PROSITE" id="PS51393">
    <property type="entry name" value="LIPOXYGENASE_3"/>
    <property type="match status" value="1"/>
</dbReference>
<dbReference type="GO" id="GO:0005737">
    <property type="term" value="C:cytoplasm"/>
    <property type="evidence" value="ECO:0007669"/>
    <property type="project" value="UniProtKB-SubCell"/>
</dbReference>
<sequence>MNTETPKRTSSPNWHTSYVKTNIFNNLNPICQANQQLILKGKFVIIHNHTKSIPGKLISVQIYSGTDEDPDTGKGMLSGKAKFKQCESIKHNHDAPTTIYKIKIHVGSHFGTPRAFVIQSQHNKKFFLQSASIETSNNRIIHFDCNSWVYPIKKTKSDRLFFSNRCYLPSQTPRALVELRKEELDRLRGNGMGERKEWDRIYDYDLYNDLGDPDKGPEHLRPILGGSRLYPYPRRGRTGRKHSIAGPSSESRPQPMSFDMYVPSDERFSPNKLKELKSYCVHAMVHFLSTKAELIPQRSSASVQSFEEIFDMFSGNKNQTIEGWMKENLKKVIPIDHFKEITRAIKENHEQLPFPQIIAENEWAWKDDMEFGRQMLAGTHPVRIQCLKKFPPRNKFGVRSSIKQSIIEQKLEGWTLSQAVEQRRIFILDHHDYLIPYLNRINANGVCAYASRTLFFLRSDGMLKPLAIELSLPGPSPHLEFHRVILPAKQGTQAALWQLAKTHVLANDAVYHQLMSHWLYTHAVVEPFIIATKRRLSVMHPIHRLLNPHFKDTMHINALARLYLLNSGGILERILFPGEICMQISCDLYKEWRFDEQGLPADLLKRGMAVEDPDINNPTGIQLMVLDYPYATDGLEIWVAIKEWVMDFCSFFYEDDEAIEADIELQAWWSEIRTQGHGDKHNDTCWYEMTKLSHLVETLTTLIWVASARHASLNYGQYAYNGYPPNRPTLCRKFVPLEGTVEFGEFLKDPDKFFLKMLPDRFEMSLAVALVDVLSRHTCEEVYLGCHQSPGWIDNEVILNRFAEFKQDLKEIETRIMQRNRDPKLKNRRGPANIEYTLLYPDTSTSSNSRSGITGRGIPNSISI</sequence>
<dbReference type="Gene3D" id="1.20.245.10">
    <property type="entry name" value="Lipoxygenase-1, Domain 5"/>
    <property type="match status" value="1"/>
</dbReference>
<feature type="region of interest" description="Disordered" evidence="14">
    <location>
        <begin position="231"/>
        <end position="257"/>
    </location>
</feature>
<evidence type="ECO:0000256" key="14">
    <source>
        <dbReference type="SAM" id="MobiDB-lite"/>
    </source>
</evidence>
<dbReference type="PANTHER" id="PTHR11771">
    <property type="entry name" value="LIPOXYGENASE"/>
    <property type="match status" value="1"/>
</dbReference>
<evidence type="ECO:0000256" key="3">
    <source>
        <dbReference type="ARBA" id="ARBA00022490"/>
    </source>
</evidence>
<evidence type="ECO:0000256" key="2">
    <source>
        <dbReference type="ARBA" id="ARBA00009419"/>
    </source>
</evidence>
<comment type="subcellular location">
    <subcellularLocation>
        <location evidence="1">Cytoplasm</location>
    </subcellularLocation>
</comment>
<feature type="domain" description="Lipoxygenase" evidence="16">
    <location>
        <begin position="166"/>
        <end position="864"/>
    </location>
</feature>
<evidence type="ECO:0000256" key="9">
    <source>
        <dbReference type="ARBA" id="ARBA00023002"/>
    </source>
</evidence>
<evidence type="ECO:0000256" key="6">
    <source>
        <dbReference type="ARBA" id="ARBA00022767"/>
    </source>
</evidence>
<dbReference type="Gene3D" id="3.10.450.60">
    <property type="match status" value="1"/>
</dbReference>
<keyword evidence="8" id="KW-0223">Dioxygenase</keyword>
<dbReference type="GO" id="GO:0006633">
    <property type="term" value="P:fatty acid biosynthetic process"/>
    <property type="evidence" value="ECO:0007669"/>
    <property type="project" value="UniProtKB-KW"/>
</dbReference>
<evidence type="ECO:0000256" key="11">
    <source>
        <dbReference type="ARBA" id="ARBA00023160"/>
    </source>
</evidence>
<evidence type="ECO:0000256" key="10">
    <source>
        <dbReference type="ARBA" id="ARBA00023098"/>
    </source>
</evidence>
<feature type="compositionally biased region" description="Basic residues" evidence="14">
    <location>
        <begin position="234"/>
        <end position="243"/>
    </location>
</feature>
<keyword evidence="10" id="KW-0443">Lipid metabolism</keyword>
<dbReference type="InterPro" id="IPR001024">
    <property type="entry name" value="PLAT/LH2_dom"/>
</dbReference>
<protein>
    <recommendedName>
        <fullName evidence="13">Lipoxygenase</fullName>
        <ecNumber evidence="13">1.13.11.-</ecNumber>
    </recommendedName>
</protein>
<keyword evidence="11 13" id="KW-0275">Fatty acid biosynthesis</keyword>
<dbReference type="GO" id="GO:0031408">
    <property type="term" value="P:oxylipin biosynthetic process"/>
    <property type="evidence" value="ECO:0007669"/>
    <property type="project" value="UniProtKB-UniRule"/>
</dbReference>
<dbReference type="SMART" id="SM00308">
    <property type="entry name" value="LH2"/>
    <property type="match status" value="1"/>
</dbReference>